<dbReference type="PANTHER" id="PTHR43149">
    <property type="entry name" value="ENOYL-COA HYDRATASE"/>
    <property type="match status" value="1"/>
</dbReference>
<dbReference type="InterPro" id="IPR045002">
    <property type="entry name" value="Ech1-like"/>
</dbReference>
<keyword evidence="3" id="KW-0276">Fatty acid metabolism</keyword>
<evidence type="ECO:0000313" key="7">
    <source>
        <dbReference type="EMBL" id="MBP0482013.1"/>
    </source>
</evidence>
<sequence>MTADQTRTTVTLTRSGHIAEVCLNRPDRRNAVDMSVFEGLARIGEVLKSDPTLRAVILRGEGPHFCSGIDTALFTANPDPKALIDRIMQRAPGEDANVFQKPSTVWQELEVPVIAVLQGVAYGAGLQLALGADVRIAASDTRLSVMEIKWGLIPDMGLTTTLPRLLRADQAKELLFTGRVVEAIEACQMGLVTRITNDPLEAARAMARDIAARNPDAIRRSKHLLNATWIAERAEALHLEATLQAEVIGQPNQIEAVMANIQKRTPVFR</sequence>
<dbReference type="AlphaFoldDB" id="A0A940RZI2"/>
<comment type="pathway">
    <text evidence="1">Lipid metabolism; fatty acid beta-oxidation.</text>
</comment>
<dbReference type="InterPro" id="IPR014748">
    <property type="entry name" value="Enoyl-CoA_hydra_C"/>
</dbReference>
<proteinExistence type="inferred from homology"/>
<dbReference type="RefSeq" id="WP_209359856.1">
    <property type="nucleotide sequence ID" value="NZ_JAGISH010000002.1"/>
</dbReference>
<dbReference type="InterPro" id="IPR029045">
    <property type="entry name" value="ClpP/crotonase-like_dom_sf"/>
</dbReference>
<dbReference type="Gene3D" id="1.10.12.10">
    <property type="entry name" value="Lyase 2-enoyl-coa Hydratase, Chain A, domain 2"/>
    <property type="match status" value="1"/>
</dbReference>
<evidence type="ECO:0000256" key="3">
    <source>
        <dbReference type="ARBA" id="ARBA00022832"/>
    </source>
</evidence>
<dbReference type="Gene3D" id="3.90.226.10">
    <property type="entry name" value="2-enoyl-CoA Hydratase, Chain A, domain 1"/>
    <property type="match status" value="1"/>
</dbReference>
<dbReference type="PROSITE" id="PS00166">
    <property type="entry name" value="ENOYL_COA_HYDRATASE"/>
    <property type="match status" value="1"/>
</dbReference>
<evidence type="ECO:0000256" key="5">
    <source>
        <dbReference type="ARBA" id="ARBA00023235"/>
    </source>
</evidence>
<organism evidence="7 8">
    <name type="scientific">Sagittula salina</name>
    <dbReference type="NCBI Taxonomy" id="2820268"/>
    <lineage>
        <taxon>Bacteria</taxon>
        <taxon>Pseudomonadati</taxon>
        <taxon>Pseudomonadota</taxon>
        <taxon>Alphaproteobacteria</taxon>
        <taxon>Rhodobacterales</taxon>
        <taxon>Roseobacteraceae</taxon>
        <taxon>Sagittula</taxon>
    </lineage>
</organism>
<protein>
    <submittedName>
        <fullName evidence="7">Crotonase/enoyl-CoA hydratase family protein</fullName>
    </submittedName>
</protein>
<dbReference type="Pfam" id="PF00378">
    <property type="entry name" value="ECH_1"/>
    <property type="match status" value="1"/>
</dbReference>
<dbReference type="Proteomes" id="UP000675940">
    <property type="component" value="Unassembled WGS sequence"/>
</dbReference>
<reference evidence="7" key="1">
    <citation type="submission" date="2021-03" db="EMBL/GenBank/DDBJ databases">
        <title>Sagittula salina sp. nov. strain M10.9X isolated from the marine waste.</title>
        <authorList>
            <person name="Satari L."/>
            <person name="Molina-Menor E."/>
            <person name="Vidal-Verdu A."/>
            <person name="Pascual J."/>
            <person name="Pereto J."/>
            <person name="Porcar M."/>
        </authorList>
    </citation>
    <scope>NUCLEOTIDE SEQUENCE</scope>
    <source>
        <strain evidence="7">M10.9X</strain>
    </source>
</reference>
<dbReference type="GO" id="GO:0016853">
    <property type="term" value="F:isomerase activity"/>
    <property type="evidence" value="ECO:0007669"/>
    <property type="project" value="UniProtKB-KW"/>
</dbReference>
<dbReference type="GO" id="GO:0006631">
    <property type="term" value="P:fatty acid metabolic process"/>
    <property type="evidence" value="ECO:0007669"/>
    <property type="project" value="UniProtKB-KW"/>
</dbReference>
<evidence type="ECO:0000256" key="1">
    <source>
        <dbReference type="ARBA" id="ARBA00005005"/>
    </source>
</evidence>
<keyword evidence="8" id="KW-1185">Reference proteome</keyword>
<dbReference type="InterPro" id="IPR018376">
    <property type="entry name" value="Enoyl-CoA_hyd/isom_CS"/>
</dbReference>
<dbReference type="NCBIfam" id="NF005699">
    <property type="entry name" value="PRK07509.1"/>
    <property type="match status" value="1"/>
</dbReference>
<evidence type="ECO:0000313" key="8">
    <source>
        <dbReference type="Proteomes" id="UP000675940"/>
    </source>
</evidence>
<gene>
    <name evidence="7" type="ORF">J5474_05845</name>
</gene>
<dbReference type="PANTHER" id="PTHR43149:SF1">
    <property type="entry name" value="DELTA(3,5)-DELTA(2,4)-DIENOYL-COA ISOMERASE, MITOCHONDRIAL"/>
    <property type="match status" value="1"/>
</dbReference>
<accession>A0A940RZI2</accession>
<dbReference type="CDD" id="cd06558">
    <property type="entry name" value="crotonase-like"/>
    <property type="match status" value="1"/>
</dbReference>
<dbReference type="InterPro" id="IPR001753">
    <property type="entry name" value="Enoyl-CoA_hydra/iso"/>
</dbReference>
<comment type="caution">
    <text evidence="7">The sequence shown here is derived from an EMBL/GenBank/DDBJ whole genome shotgun (WGS) entry which is preliminary data.</text>
</comment>
<dbReference type="SUPFAM" id="SSF52096">
    <property type="entry name" value="ClpP/crotonase"/>
    <property type="match status" value="1"/>
</dbReference>
<evidence type="ECO:0000256" key="6">
    <source>
        <dbReference type="RuleBase" id="RU003707"/>
    </source>
</evidence>
<name>A0A940RZI2_9RHOB</name>
<dbReference type="EMBL" id="JAGISH010000002">
    <property type="protein sequence ID" value="MBP0482013.1"/>
    <property type="molecule type" value="Genomic_DNA"/>
</dbReference>
<keyword evidence="4" id="KW-0443">Lipid metabolism</keyword>
<keyword evidence="5" id="KW-0413">Isomerase</keyword>
<evidence type="ECO:0000256" key="2">
    <source>
        <dbReference type="ARBA" id="ARBA00005254"/>
    </source>
</evidence>
<evidence type="ECO:0000256" key="4">
    <source>
        <dbReference type="ARBA" id="ARBA00023098"/>
    </source>
</evidence>
<comment type="similarity">
    <text evidence="2 6">Belongs to the enoyl-CoA hydratase/isomerase family.</text>
</comment>